<dbReference type="GO" id="GO:0003886">
    <property type="term" value="F:DNA (cytosine-5-)-methyltransferase activity"/>
    <property type="evidence" value="ECO:0007669"/>
    <property type="project" value="UniProtKB-EC"/>
</dbReference>
<dbReference type="PANTHER" id="PTHR10629:SF52">
    <property type="entry name" value="DNA (CYTOSINE-5)-METHYLTRANSFERASE 1"/>
    <property type="match status" value="1"/>
</dbReference>
<dbReference type="Gene3D" id="3.40.50.150">
    <property type="entry name" value="Vaccinia Virus protein VP39"/>
    <property type="match status" value="1"/>
</dbReference>
<name>A0A3M2VKR0_PSESI</name>
<proteinExistence type="inferred from homology"/>
<dbReference type="GO" id="GO:0003677">
    <property type="term" value="F:DNA binding"/>
    <property type="evidence" value="ECO:0007669"/>
    <property type="project" value="TreeGrafter"/>
</dbReference>
<dbReference type="GO" id="GO:0044027">
    <property type="term" value="P:negative regulation of gene expression via chromosomal CpG island methylation"/>
    <property type="evidence" value="ECO:0007669"/>
    <property type="project" value="TreeGrafter"/>
</dbReference>
<evidence type="ECO:0000256" key="7">
    <source>
        <dbReference type="RuleBase" id="RU000416"/>
    </source>
</evidence>
<dbReference type="PROSITE" id="PS00094">
    <property type="entry name" value="C5_MTASE_1"/>
    <property type="match status" value="1"/>
</dbReference>
<accession>A0A3M2VKR0</accession>
<dbReference type="InterPro" id="IPR029063">
    <property type="entry name" value="SAM-dependent_MTases_sf"/>
</dbReference>
<keyword evidence="3 6" id="KW-0949">S-adenosyl-L-methionine</keyword>
<dbReference type="EMBL" id="RBNR01000315">
    <property type="protein sequence ID" value="RML39776.1"/>
    <property type="molecule type" value="Genomic_DNA"/>
</dbReference>
<dbReference type="InterPro" id="IPR001525">
    <property type="entry name" value="C5_MeTfrase"/>
</dbReference>
<sequence length="618" mass="70112">MRVMKQKKIKTLSLFTGAGGLDIGFHNAGFDILGCVEIEPAYVKTLEQNKGEGRFFGPNLNIHCQDIREFDPTPYVGIGVECVIGGPPCQTFSAAGRRSGGVLGTIDARGRLFESYCRILKAISPEVFVFENVYGLPGANEGQPWREICEAFAELGYELLHEVVDTADYGVPQHRERLIIVGYRNKELSYQFPNPTHGPDSITGKSLVSVMDAIQDLQDPGEPFHEFDGLYGHLLSLVPEGLNYSFFTREMGYPKPFFAWRSKFHDFLYKVDRNHPSRTIKAQPGKFTGPFHWKNRHFTVDELKRLQSFPDEYEMIGSFGKVVEQIGNSVPPGLAEVIAVSVKEQLLRPVKKLTYPSRANGFSSTFRQRQRERTKHFKLVAEKEIAKRFPNVIAIDQPRISSKAEFFVGYEGFFGKDVVEKIIIKPAIGKRYYSVCEQRSGSHIDLLVSPVIGKPKRQIEITISGLSKYLLSVDVLHCKAGLGDHDDIFRIWDIIEDSLTKDSQFFTLIDIYGHYANRGDTVKVETKISGTRKSLLEKAFEFFGSSENCGKFLSNEEFANAVGIEGYHVRDLVYQLREMRWDVRLPETHATIRDERMLCTYPFPLLSGKAQLERRKNT</sequence>
<protein>
    <recommendedName>
        <fullName evidence="8">Cytosine-specific methyltransferase</fullName>
        <ecNumber evidence="8">2.1.1.37</ecNumber>
    </recommendedName>
</protein>
<evidence type="ECO:0000313" key="10">
    <source>
        <dbReference type="Proteomes" id="UP000280292"/>
    </source>
</evidence>
<evidence type="ECO:0000256" key="2">
    <source>
        <dbReference type="ARBA" id="ARBA00022679"/>
    </source>
</evidence>
<keyword evidence="1 6" id="KW-0489">Methyltransferase</keyword>
<evidence type="ECO:0000313" key="9">
    <source>
        <dbReference type="EMBL" id="RML39776.1"/>
    </source>
</evidence>
<dbReference type="InterPro" id="IPR050390">
    <property type="entry name" value="C5-Methyltransferase"/>
</dbReference>
<gene>
    <name evidence="9" type="ORF">ALQ95_200121</name>
</gene>
<dbReference type="PANTHER" id="PTHR10629">
    <property type="entry name" value="CYTOSINE-SPECIFIC METHYLTRANSFERASE"/>
    <property type="match status" value="1"/>
</dbReference>
<organism evidence="9 10">
    <name type="scientific">Pseudomonas syringae pv. ribicola</name>
    <dbReference type="NCBI Taxonomy" id="55398"/>
    <lineage>
        <taxon>Bacteria</taxon>
        <taxon>Pseudomonadati</taxon>
        <taxon>Pseudomonadota</taxon>
        <taxon>Gammaproteobacteria</taxon>
        <taxon>Pseudomonadales</taxon>
        <taxon>Pseudomonadaceae</taxon>
        <taxon>Pseudomonas</taxon>
    </lineage>
</organism>
<dbReference type="Gene3D" id="3.90.120.10">
    <property type="entry name" value="DNA Methylase, subunit A, domain 2"/>
    <property type="match status" value="1"/>
</dbReference>
<evidence type="ECO:0000256" key="6">
    <source>
        <dbReference type="PROSITE-ProRule" id="PRU01016"/>
    </source>
</evidence>
<evidence type="ECO:0000256" key="3">
    <source>
        <dbReference type="ARBA" id="ARBA00022691"/>
    </source>
</evidence>
<evidence type="ECO:0000256" key="4">
    <source>
        <dbReference type="ARBA" id="ARBA00022747"/>
    </source>
</evidence>
<evidence type="ECO:0000256" key="8">
    <source>
        <dbReference type="RuleBase" id="RU000417"/>
    </source>
</evidence>
<dbReference type="PRINTS" id="PR00105">
    <property type="entry name" value="C5METTRFRASE"/>
</dbReference>
<comment type="caution">
    <text evidence="9">The sequence shown here is derived from an EMBL/GenBank/DDBJ whole genome shotgun (WGS) entry which is preliminary data.</text>
</comment>
<comment type="catalytic activity">
    <reaction evidence="5 8">
        <text>a 2'-deoxycytidine in DNA + S-adenosyl-L-methionine = a 5-methyl-2'-deoxycytidine in DNA + S-adenosyl-L-homocysteine + H(+)</text>
        <dbReference type="Rhea" id="RHEA:13681"/>
        <dbReference type="Rhea" id="RHEA-COMP:11369"/>
        <dbReference type="Rhea" id="RHEA-COMP:11370"/>
        <dbReference type="ChEBI" id="CHEBI:15378"/>
        <dbReference type="ChEBI" id="CHEBI:57856"/>
        <dbReference type="ChEBI" id="CHEBI:59789"/>
        <dbReference type="ChEBI" id="CHEBI:85452"/>
        <dbReference type="ChEBI" id="CHEBI:85454"/>
        <dbReference type="EC" id="2.1.1.37"/>
    </reaction>
</comment>
<comment type="similarity">
    <text evidence="6 7">Belongs to the class I-like SAM-binding methyltransferase superfamily. C5-methyltransferase family.</text>
</comment>
<dbReference type="GO" id="GO:0032259">
    <property type="term" value="P:methylation"/>
    <property type="evidence" value="ECO:0007669"/>
    <property type="project" value="UniProtKB-KW"/>
</dbReference>
<evidence type="ECO:0000256" key="5">
    <source>
        <dbReference type="ARBA" id="ARBA00047422"/>
    </source>
</evidence>
<dbReference type="InterPro" id="IPR018117">
    <property type="entry name" value="C5_DNA_meth_AS"/>
</dbReference>
<evidence type="ECO:0000256" key="1">
    <source>
        <dbReference type="ARBA" id="ARBA00022603"/>
    </source>
</evidence>
<keyword evidence="2 6" id="KW-0808">Transferase</keyword>
<feature type="active site" evidence="6">
    <location>
        <position position="89"/>
    </location>
</feature>
<dbReference type="GO" id="GO:0009307">
    <property type="term" value="P:DNA restriction-modification system"/>
    <property type="evidence" value="ECO:0007669"/>
    <property type="project" value="UniProtKB-KW"/>
</dbReference>
<dbReference type="AlphaFoldDB" id="A0A3M2VKR0"/>
<dbReference type="PROSITE" id="PS51679">
    <property type="entry name" value="SAM_MT_C5"/>
    <property type="match status" value="1"/>
</dbReference>
<dbReference type="EC" id="2.1.1.37" evidence="8"/>
<dbReference type="Pfam" id="PF00145">
    <property type="entry name" value="DNA_methylase"/>
    <property type="match status" value="1"/>
</dbReference>
<dbReference type="SUPFAM" id="SSF53335">
    <property type="entry name" value="S-adenosyl-L-methionine-dependent methyltransferases"/>
    <property type="match status" value="1"/>
</dbReference>
<dbReference type="NCBIfam" id="TIGR00675">
    <property type="entry name" value="dcm"/>
    <property type="match status" value="1"/>
</dbReference>
<dbReference type="Proteomes" id="UP000280292">
    <property type="component" value="Unassembled WGS sequence"/>
</dbReference>
<keyword evidence="4" id="KW-0680">Restriction system</keyword>
<reference evidence="9 10" key="1">
    <citation type="submission" date="2018-08" db="EMBL/GenBank/DDBJ databases">
        <title>Recombination of ecologically and evolutionarily significant loci maintains genetic cohesion in the Pseudomonas syringae species complex.</title>
        <authorList>
            <person name="Dillon M."/>
            <person name="Thakur S."/>
            <person name="Almeida R.N.D."/>
            <person name="Weir B.S."/>
            <person name="Guttman D.S."/>
        </authorList>
    </citation>
    <scope>NUCLEOTIDE SEQUENCE [LARGE SCALE GENOMIC DNA]</scope>
    <source>
        <strain evidence="9 10">ICMP 3883</strain>
    </source>
</reference>